<dbReference type="STRING" id="582672.SAMN05216360_11966"/>
<keyword evidence="4" id="KW-1185">Reference proteome</keyword>
<feature type="domain" description="Trimeric autotransporter adhesin YadA-like head" evidence="2">
    <location>
        <begin position="291"/>
        <end position="315"/>
    </location>
</feature>
<feature type="compositionally biased region" description="Gly residues" evidence="1">
    <location>
        <begin position="141"/>
        <end position="188"/>
    </location>
</feature>
<dbReference type="InterPro" id="IPR011049">
    <property type="entry name" value="Serralysin-like_metalloprot_C"/>
</dbReference>
<gene>
    <name evidence="3" type="ORF">SAMN05216360_11966</name>
</gene>
<dbReference type="RefSeq" id="WP_091721141.1">
    <property type="nucleotide sequence ID" value="NZ_FNHS01000019.1"/>
</dbReference>
<dbReference type="Proteomes" id="UP000198704">
    <property type="component" value="Unassembled WGS sequence"/>
</dbReference>
<organism evidence="3 4">
    <name type="scientific">Methylobacterium phyllostachyos</name>
    <dbReference type="NCBI Taxonomy" id="582672"/>
    <lineage>
        <taxon>Bacteria</taxon>
        <taxon>Pseudomonadati</taxon>
        <taxon>Pseudomonadota</taxon>
        <taxon>Alphaproteobacteria</taxon>
        <taxon>Hyphomicrobiales</taxon>
        <taxon>Methylobacteriaceae</taxon>
        <taxon>Methylobacterium</taxon>
    </lineage>
</organism>
<dbReference type="Gene3D" id="2.150.10.10">
    <property type="entry name" value="Serralysin-like metalloprotease, C-terminal"/>
    <property type="match status" value="1"/>
</dbReference>
<protein>
    <submittedName>
        <fullName evidence="3">Head domain of trimeric autotransporter adhesin</fullName>
    </submittedName>
</protein>
<feature type="domain" description="Trimeric autotransporter adhesin YadA-like head" evidence="2">
    <location>
        <begin position="267"/>
        <end position="288"/>
    </location>
</feature>
<dbReference type="SUPFAM" id="SSF54523">
    <property type="entry name" value="Pili subunits"/>
    <property type="match status" value="1"/>
</dbReference>
<evidence type="ECO:0000313" key="4">
    <source>
        <dbReference type="Proteomes" id="UP000198704"/>
    </source>
</evidence>
<evidence type="ECO:0000313" key="3">
    <source>
        <dbReference type="EMBL" id="SDO32173.1"/>
    </source>
</evidence>
<dbReference type="GO" id="GO:0019867">
    <property type="term" value="C:outer membrane"/>
    <property type="evidence" value="ECO:0007669"/>
    <property type="project" value="InterPro"/>
</dbReference>
<dbReference type="EMBL" id="FNHS01000019">
    <property type="protein sequence ID" value="SDO32173.1"/>
    <property type="molecule type" value="Genomic_DNA"/>
</dbReference>
<dbReference type="Gene3D" id="2.60.40.4050">
    <property type="match status" value="1"/>
</dbReference>
<dbReference type="Gene3D" id="3.30.1300.30">
    <property type="entry name" value="GSPII I/J protein-like"/>
    <property type="match status" value="1"/>
</dbReference>
<dbReference type="OrthoDB" id="6656789at2"/>
<proteinExistence type="predicted"/>
<dbReference type="AlphaFoldDB" id="A0A1H0ILA3"/>
<name>A0A1H0ILA3_9HYPH</name>
<feature type="domain" description="Trimeric autotransporter adhesin YadA-like head" evidence="2">
    <location>
        <begin position="235"/>
        <end position="261"/>
    </location>
</feature>
<dbReference type="InterPro" id="IPR008640">
    <property type="entry name" value="Adhesin_Head_dom"/>
</dbReference>
<dbReference type="InterPro" id="IPR045584">
    <property type="entry name" value="Pilin-like"/>
</dbReference>
<evidence type="ECO:0000259" key="2">
    <source>
        <dbReference type="Pfam" id="PF05658"/>
    </source>
</evidence>
<evidence type="ECO:0000256" key="1">
    <source>
        <dbReference type="SAM" id="MobiDB-lite"/>
    </source>
</evidence>
<dbReference type="Pfam" id="PF05658">
    <property type="entry name" value="YadA_head"/>
    <property type="match status" value="4"/>
</dbReference>
<accession>A0A1H0ILA3</accession>
<feature type="domain" description="Trimeric autotransporter adhesin YadA-like head" evidence="2">
    <location>
        <begin position="319"/>
        <end position="345"/>
    </location>
</feature>
<reference evidence="4" key="1">
    <citation type="submission" date="2016-10" db="EMBL/GenBank/DDBJ databases">
        <authorList>
            <person name="Varghese N."/>
            <person name="Submissions S."/>
        </authorList>
    </citation>
    <scope>NUCLEOTIDE SEQUENCE [LARGE SCALE GENOMIC DNA]</scope>
    <source>
        <strain evidence="4">BL47</strain>
    </source>
</reference>
<feature type="region of interest" description="Disordered" evidence="1">
    <location>
        <begin position="132"/>
        <end position="199"/>
    </location>
</feature>
<sequence>MSGIDTFKISNRRCVSLKLLVAYTGFFGVLTASPAQAQLLRGTLDTTGGSILGTGLSLNTTAPGSGLVGSGLTLGTSGAGLLGSGLGIGTSSPGSGVLGTGLTVGSTGTGVLGTGVLVGTTGPGDGLLGTGLTLGTTRAGGTDGGQGGTGGGQGGTGGGQNGTGGGTAGGTGGGTAGGTSSGQGGTSSGQGVYIVTGTPTQSGGQLVVTDLRLSSFPEMAGVATNNTSRLDGPSALGDDALAVGYGASASGPASTAAGTGARAAQSGSVALGYAASALGIGSTAVGTASGAIGDGSTALGFAAGAAGSGSTAIGATASAGGDNSVALGSGARADQANAVAIGANAQTKRANQVAIGTSGSTYTLAGIASQASAAAQSGPTNFVTTDANGNLAASAYGPSSIAGLSGRLDTVQSQVNALEAKTDTMQRYAVQTRKEARQGVAMAIAMATAPMPSAPGKTTWATNGATYRGEWAGGVAVAHRLPTCCVPIAITAGVAYSGNNALGARAGLAGEF</sequence>